<accession>A0A438EZX2</accession>
<reference evidence="1 2" key="1">
    <citation type="journal article" date="2018" name="PLoS Genet.">
        <title>Population sequencing reveals clonal diversity and ancestral inbreeding in the grapevine cultivar Chardonnay.</title>
        <authorList>
            <person name="Roach M.J."/>
            <person name="Johnson D.L."/>
            <person name="Bohlmann J."/>
            <person name="van Vuuren H.J."/>
            <person name="Jones S.J."/>
            <person name="Pretorius I.S."/>
            <person name="Schmidt S.A."/>
            <person name="Borneman A.R."/>
        </authorList>
    </citation>
    <scope>NUCLEOTIDE SEQUENCE [LARGE SCALE GENOMIC DNA]</scope>
    <source>
        <strain evidence="2">cv. Chardonnay</strain>
        <tissue evidence="1">Leaf</tissue>
    </source>
</reference>
<proteinExistence type="predicted"/>
<name>A0A438EZX2_VITVI</name>
<evidence type="ECO:0000313" key="2">
    <source>
        <dbReference type="Proteomes" id="UP000288805"/>
    </source>
</evidence>
<comment type="caution">
    <text evidence="1">The sequence shown here is derived from an EMBL/GenBank/DDBJ whole genome shotgun (WGS) entry which is preliminary data.</text>
</comment>
<protein>
    <recommendedName>
        <fullName evidence="3">Retrovirus-related Pol polyprotein from transposon TNT 1-94</fullName>
    </recommendedName>
</protein>
<organism evidence="1 2">
    <name type="scientific">Vitis vinifera</name>
    <name type="common">Grape</name>
    <dbReference type="NCBI Taxonomy" id="29760"/>
    <lineage>
        <taxon>Eukaryota</taxon>
        <taxon>Viridiplantae</taxon>
        <taxon>Streptophyta</taxon>
        <taxon>Embryophyta</taxon>
        <taxon>Tracheophyta</taxon>
        <taxon>Spermatophyta</taxon>
        <taxon>Magnoliopsida</taxon>
        <taxon>eudicotyledons</taxon>
        <taxon>Gunneridae</taxon>
        <taxon>Pentapetalae</taxon>
        <taxon>rosids</taxon>
        <taxon>Vitales</taxon>
        <taxon>Vitaceae</taxon>
        <taxon>Viteae</taxon>
        <taxon>Vitis</taxon>
    </lineage>
</organism>
<dbReference type="PANTHER" id="PTHR47592:SF27">
    <property type="entry name" value="OS08G0421700 PROTEIN"/>
    <property type="match status" value="1"/>
</dbReference>
<dbReference type="Proteomes" id="UP000288805">
    <property type="component" value="Unassembled WGS sequence"/>
</dbReference>
<evidence type="ECO:0000313" key="1">
    <source>
        <dbReference type="EMBL" id="RVW53245.1"/>
    </source>
</evidence>
<evidence type="ECO:0008006" key="3">
    <source>
        <dbReference type="Google" id="ProtNLM"/>
    </source>
</evidence>
<dbReference type="EMBL" id="QGNW01001152">
    <property type="protein sequence ID" value="RVW53245.1"/>
    <property type="molecule type" value="Genomic_DNA"/>
</dbReference>
<dbReference type="AlphaFoldDB" id="A0A438EZX2"/>
<sequence length="129" mass="15033">MVLKMTSGKELVVTDVLYVLDIRKNLVSGSMLSKNWFNIPDIHEDTIIESRNASFFENIFPCKEKQEVSLNKRTYDTANGNHQNEEEPRCSKRAKKTKSFGLEYLTYMLDNEPKTFKEAMSTPETPFWK</sequence>
<gene>
    <name evidence="1" type="ORF">CK203_091653</name>
</gene>
<dbReference type="PANTHER" id="PTHR47592">
    <property type="entry name" value="PBF68 PROTEIN"/>
    <property type="match status" value="1"/>
</dbReference>